<gene>
    <name evidence="1" type="ORF">MM415B02758_0007</name>
</gene>
<organism evidence="1">
    <name type="scientific">viral metagenome</name>
    <dbReference type="NCBI Taxonomy" id="1070528"/>
    <lineage>
        <taxon>unclassified sequences</taxon>
        <taxon>metagenomes</taxon>
        <taxon>organismal metagenomes</taxon>
    </lineage>
</organism>
<name>A0A6M3L5C3_9ZZZZ</name>
<proteinExistence type="predicted"/>
<reference evidence="1" key="1">
    <citation type="submission" date="2020-03" db="EMBL/GenBank/DDBJ databases">
        <title>The deep terrestrial virosphere.</title>
        <authorList>
            <person name="Holmfeldt K."/>
            <person name="Nilsson E."/>
            <person name="Simone D."/>
            <person name="Lopez-Fernandez M."/>
            <person name="Wu X."/>
            <person name="de Brujin I."/>
            <person name="Lundin D."/>
            <person name="Andersson A."/>
            <person name="Bertilsson S."/>
            <person name="Dopson M."/>
        </authorList>
    </citation>
    <scope>NUCLEOTIDE SEQUENCE</scope>
    <source>
        <strain evidence="1">MM415B02758</strain>
    </source>
</reference>
<evidence type="ECO:0000313" key="1">
    <source>
        <dbReference type="EMBL" id="QJA88465.1"/>
    </source>
</evidence>
<sequence length="52" mass="6158">MTDRLEIQNQEDEDLKKQLKNIDWTVEYGTITIQLRNGQPTLAKIERTIKLD</sequence>
<protein>
    <submittedName>
        <fullName evidence="1">Uncharacterized protein</fullName>
    </submittedName>
</protein>
<dbReference type="AlphaFoldDB" id="A0A6M3L5C3"/>
<dbReference type="EMBL" id="MT142780">
    <property type="protein sequence ID" value="QJA88465.1"/>
    <property type="molecule type" value="Genomic_DNA"/>
</dbReference>
<accession>A0A6M3L5C3</accession>